<feature type="compositionally biased region" description="Polar residues" evidence="6">
    <location>
        <begin position="72"/>
        <end position="86"/>
    </location>
</feature>
<sequence length="725" mass="78570">MGRGVTRNRGTRKSKQHCGFAMHRHQYKSGHLRQRSGHQNAEPGRPERDGTGSPFGSPYIREEEESYFERQIPQQDGPSSGPTTPRTLEAGSGLTPGPVVSPSPGTPSKPAMPTRSSSLKPYQLKTHVVRAAQLPEGATTPLDNLPTPRLVTYPPEPATWRNMPNKGQLALLAASRFVDFFQMAALQTYMVHQLKSFDRSQPDSVISHQAGMLQGSFTAAQIITSILWGRAADQPGVGRKLVLNIGMIGTAIGCIGVGFSTSFHQAVAWRVLSGAINGTVGAARTMVAECTDKRWHPRAFLLLPAAFNVANVLGPILSGLLADPFISYPHLFGPNSTFGGAQGIAWMKNHPYAAPNLLCSLLLVIEALLCTFFLDETLKGFTEVDVAAFNPVTIAKGIWSRLTEAKNKGYKLVGETAMARRGLLSGREEGSIELDRIADANEVRERQDSHATRPMQRLPFRRVWTPNVCWTLLSIAIFDFHMGAFSTLWILFLSTSREFVPGNSTDGKPQKQERGAFKFGGGLAFPPPTIGLAMAIIGFVGIILQFVLYPRANARFGLMRCFRSSLFLFPLAYFLAPYIALMPSDSASPAPASGFWIWLGIGGVVLLQVAARTFALPASILLLNNSSPHPSVLATIHGLGQADSAAFRTIGPILSASWYGTWLERGVVGMAWWYVAAISALGTAASFKVRNGNGHEILLPGEEERADEQGQVSRGPAVATESARK</sequence>
<feature type="transmembrane region" description="Helical" evidence="7">
    <location>
        <begin position="595"/>
        <end position="623"/>
    </location>
</feature>
<keyword evidence="4 7" id="KW-1133">Transmembrane helix</keyword>
<dbReference type="InterPro" id="IPR036259">
    <property type="entry name" value="MFS_trans_sf"/>
</dbReference>
<protein>
    <submittedName>
        <fullName evidence="8">MFS general substrate transporter</fullName>
    </submittedName>
</protein>
<name>A0A4S9L1T2_AURPU</name>
<keyword evidence="5 7" id="KW-0472">Membrane</keyword>
<feature type="transmembrane region" description="Helical" evidence="7">
    <location>
        <begin position="267"/>
        <end position="287"/>
    </location>
</feature>
<feature type="transmembrane region" description="Helical" evidence="7">
    <location>
        <begin position="299"/>
        <end position="322"/>
    </location>
</feature>
<proteinExistence type="predicted"/>
<evidence type="ECO:0000256" key="6">
    <source>
        <dbReference type="SAM" id="MobiDB-lite"/>
    </source>
</evidence>
<dbReference type="InterPro" id="IPR001958">
    <property type="entry name" value="Tet-R_TetA/multi-R_MdtG-like"/>
</dbReference>
<feature type="transmembrane region" description="Helical" evidence="7">
    <location>
        <begin position="241"/>
        <end position="261"/>
    </location>
</feature>
<evidence type="ECO:0000256" key="4">
    <source>
        <dbReference type="ARBA" id="ARBA00022989"/>
    </source>
</evidence>
<feature type="transmembrane region" description="Helical" evidence="7">
    <location>
        <begin position="352"/>
        <end position="374"/>
    </location>
</feature>
<feature type="transmembrane region" description="Helical" evidence="7">
    <location>
        <begin position="210"/>
        <end position="229"/>
    </location>
</feature>
<organism evidence="8 9">
    <name type="scientific">Aureobasidium pullulans</name>
    <name type="common">Black yeast</name>
    <name type="synonym">Pullularia pullulans</name>
    <dbReference type="NCBI Taxonomy" id="5580"/>
    <lineage>
        <taxon>Eukaryota</taxon>
        <taxon>Fungi</taxon>
        <taxon>Dikarya</taxon>
        <taxon>Ascomycota</taxon>
        <taxon>Pezizomycotina</taxon>
        <taxon>Dothideomycetes</taxon>
        <taxon>Dothideomycetidae</taxon>
        <taxon>Dothideales</taxon>
        <taxon>Saccotheciaceae</taxon>
        <taxon>Aureobasidium</taxon>
    </lineage>
</organism>
<dbReference type="GO" id="GO:0022857">
    <property type="term" value="F:transmembrane transporter activity"/>
    <property type="evidence" value="ECO:0007669"/>
    <property type="project" value="InterPro"/>
</dbReference>
<feature type="transmembrane region" description="Helical" evidence="7">
    <location>
        <begin position="169"/>
        <end position="190"/>
    </location>
</feature>
<dbReference type="GO" id="GO:0016020">
    <property type="term" value="C:membrane"/>
    <property type="evidence" value="ECO:0007669"/>
    <property type="project" value="UniProtKB-SubCell"/>
</dbReference>
<evidence type="ECO:0000256" key="1">
    <source>
        <dbReference type="ARBA" id="ARBA00004141"/>
    </source>
</evidence>
<dbReference type="PANTHER" id="PTHR23504:SF16">
    <property type="entry name" value="TRANSPORTER, PUTATIVE (AFU_ORTHOLOGUE AFUA_1G13970)-RELATED"/>
    <property type="match status" value="1"/>
</dbReference>
<dbReference type="Pfam" id="PF07690">
    <property type="entry name" value="MFS_1"/>
    <property type="match status" value="1"/>
</dbReference>
<evidence type="ECO:0000256" key="7">
    <source>
        <dbReference type="SAM" id="Phobius"/>
    </source>
</evidence>
<keyword evidence="2" id="KW-0813">Transport</keyword>
<feature type="transmembrane region" description="Helical" evidence="7">
    <location>
        <begin position="530"/>
        <end position="549"/>
    </location>
</feature>
<feature type="region of interest" description="Disordered" evidence="6">
    <location>
        <begin position="1"/>
        <end position="121"/>
    </location>
</feature>
<comment type="caution">
    <text evidence="8">The sequence shown here is derived from an EMBL/GenBank/DDBJ whole genome shotgun (WGS) entry which is preliminary data.</text>
</comment>
<evidence type="ECO:0000313" key="8">
    <source>
        <dbReference type="EMBL" id="THY22385.1"/>
    </source>
</evidence>
<dbReference type="Proteomes" id="UP000306584">
    <property type="component" value="Unassembled WGS sequence"/>
</dbReference>
<dbReference type="Gene3D" id="1.20.1250.20">
    <property type="entry name" value="MFS general substrate transporter like domains"/>
    <property type="match status" value="1"/>
</dbReference>
<dbReference type="SUPFAM" id="SSF103473">
    <property type="entry name" value="MFS general substrate transporter"/>
    <property type="match status" value="1"/>
</dbReference>
<dbReference type="InterPro" id="IPR011701">
    <property type="entry name" value="MFS"/>
</dbReference>
<accession>A0A4S9L1T2</accession>
<evidence type="ECO:0000256" key="3">
    <source>
        <dbReference type="ARBA" id="ARBA00022692"/>
    </source>
</evidence>
<feature type="compositionally biased region" description="Basic residues" evidence="6">
    <location>
        <begin position="9"/>
        <end position="36"/>
    </location>
</feature>
<keyword evidence="3 7" id="KW-0812">Transmembrane</keyword>
<comment type="subcellular location">
    <subcellularLocation>
        <location evidence="1">Membrane</location>
        <topology evidence="1">Multi-pass membrane protein</topology>
    </subcellularLocation>
</comment>
<feature type="region of interest" description="Disordered" evidence="6">
    <location>
        <begin position="702"/>
        <end position="725"/>
    </location>
</feature>
<dbReference type="EMBL" id="QZBD01000265">
    <property type="protein sequence ID" value="THY22385.1"/>
    <property type="molecule type" value="Genomic_DNA"/>
</dbReference>
<feature type="transmembrane region" description="Helical" evidence="7">
    <location>
        <begin position="468"/>
        <end position="492"/>
    </location>
</feature>
<dbReference type="PANTHER" id="PTHR23504">
    <property type="entry name" value="MAJOR FACILITATOR SUPERFAMILY DOMAIN-CONTAINING PROTEIN 10"/>
    <property type="match status" value="1"/>
</dbReference>
<feature type="transmembrane region" description="Helical" evidence="7">
    <location>
        <begin position="561"/>
        <end position="583"/>
    </location>
</feature>
<reference evidence="8 9" key="1">
    <citation type="submission" date="2018-10" db="EMBL/GenBank/DDBJ databases">
        <title>Fifty Aureobasidium pullulans genomes reveal a recombining polyextremotolerant generalist.</title>
        <authorList>
            <person name="Gostincar C."/>
            <person name="Turk M."/>
            <person name="Zajc J."/>
            <person name="Gunde-Cimerman N."/>
        </authorList>
    </citation>
    <scope>NUCLEOTIDE SEQUENCE [LARGE SCALE GENOMIC DNA]</scope>
    <source>
        <strain evidence="8 9">EXF-6604</strain>
    </source>
</reference>
<evidence type="ECO:0000256" key="5">
    <source>
        <dbReference type="ARBA" id="ARBA00023136"/>
    </source>
</evidence>
<dbReference type="PRINTS" id="PR01035">
    <property type="entry name" value="TCRTETA"/>
</dbReference>
<evidence type="ECO:0000256" key="2">
    <source>
        <dbReference type="ARBA" id="ARBA00022448"/>
    </source>
</evidence>
<gene>
    <name evidence="8" type="ORF">D6D01_06334</name>
</gene>
<evidence type="ECO:0000313" key="9">
    <source>
        <dbReference type="Proteomes" id="UP000306584"/>
    </source>
</evidence>
<dbReference type="AlphaFoldDB" id="A0A4S9L1T2"/>